<reference evidence="2 3" key="1">
    <citation type="submission" date="2014-07" db="EMBL/GenBank/DDBJ databases">
        <authorList>
            <person name="McCorrison J."/>
            <person name="Sanka R."/>
            <person name="Torralba M."/>
            <person name="Gillis M."/>
            <person name="Haft D.H."/>
            <person name="Methe B."/>
            <person name="Sutton G."/>
            <person name="Nelson K.E."/>
        </authorList>
    </citation>
    <scope>NUCLEOTIDE SEQUENCE [LARGE SCALE GENOMIC DNA]</scope>
    <source>
        <strain evidence="2 3">DNF00882</strain>
    </source>
</reference>
<dbReference type="Proteomes" id="UP000029538">
    <property type="component" value="Unassembled WGS sequence"/>
</dbReference>
<sequence>MKKITLTTKKYVKNCALAVAFMILPTACTDDIDNTGNNGSEATHITFNIQDATRTADQALAKAMTSRVTHLEMQGLKPSDITVRTFDGHCSDGSTVTIVEETTPGLPSEIDDVQTMTRGEHVYVTNGALSRSFKATAFFGANSGSLSMDGNFKDQVFYGNGTPLEGSLMWKGSQPCGKFYAYGPNLDGLGSLREEGGKKKIDFEVKDIVGQQLDFVTATSDVVTLSQENKKENKCPPIKLTFRHPLTALRFKIGKDVLGEGKKDNISSVTIANVKAKGTYILPVESNKFGIWELSSDNPISFTLTNSNNQYGFRTENNVCIVGSSEHMASDYNTMFMIPQKGEITIKIAVGGKTITGKVSADWKPGTTKTYSFYRKTGNSDYHFTVNGGKVLTYDTKKQPKTETVPFTVTSYKTGGMELGWSVEGYEVSTDGGKQWKSINASEADDMITLDKTSGKGSYTTSGEKVTATVHWDVVDEVANRNKTLQDNPAKGSSQNPYNLATKNLGYDVTVGGNTANCYIVSAPGTYAIPLVYGNAIKNGQTNQSAYDTSRKCYKDYQGKEIASPYILGGKEAKIIWQDGKQVSNNNLRIEKDNLVFTVDKNHIKNGNAVVAVTDNNGVVMWSWHLWFTSTEALNTTKLEKGTNTINVVAKEPLGLAYVKWLQSKNSNGTARTKDRHIKIKLKQTDNNGQTATVEIIQKPVYYREINTTSYQFGRKDPMPNIDVPGFNIEAAAADGKRIQDFIQNPGTFYTGAHLYSEFNNGETYSLWATNTTLEKHDLTDTKKSIYDPCPEGFKVLPVAYIPIFTNNDSYTKGDWDAGRWIQKNMQNYYLLFAPAGRNNLTGQVEEAGKRGIYWAACVNKEANLSGLVFSPSSPSTKEISNVLGAGFAFNNSCGILPIKE</sequence>
<feature type="chain" id="PRO_5001916543" description="DUF4906 domain-containing protein" evidence="1">
    <location>
        <begin position="30"/>
        <end position="901"/>
    </location>
</feature>
<evidence type="ECO:0000256" key="1">
    <source>
        <dbReference type="SAM" id="SignalP"/>
    </source>
</evidence>
<name>A0A096BUN8_9BACT</name>
<keyword evidence="1" id="KW-0732">Signal</keyword>
<evidence type="ECO:0000313" key="3">
    <source>
        <dbReference type="Proteomes" id="UP000029538"/>
    </source>
</evidence>
<dbReference type="AlphaFoldDB" id="A0A096BUN8"/>
<dbReference type="RefSeq" id="WP_036884869.1">
    <property type="nucleotide sequence ID" value="NZ_JRNR01000140.1"/>
</dbReference>
<protein>
    <recommendedName>
        <fullName evidence="4">DUF4906 domain-containing protein</fullName>
    </recommendedName>
</protein>
<evidence type="ECO:0000313" key="2">
    <source>
        <dbReference type="EMBL" id="KGF46452.1"/>
    </source>
</evidence>
<feature type="signal peptide" evidence="1">
    <location>
        <begin position="1"/>
        <end position="29"/>
    </location>
</feature>
<proteinExistence type="predicted"/>
<comment type="caution">
    <text evidence="2">The sequence shown here is derived from an EMBL/GenBank/DDBJ whole genome shotgun (WGS) entry which is preliminary data.</text>
</comment>
<accession>A0A096BUN8</accession>
<gene>
    <name evidence="2" type="ORF">HMPREF0654_11395</name>
</gene>
<dbReference type="EMBL" id="JRNR01000140">
    <property type="protein sequence ID" value="KGF46452.1"/>
    <property type="molecule type" value="Genomic_DNA"/>
</dbReference>
<organism evidence="2 3">
    <name type="scientific">Prevotella disiens DNF00882</name>
    <dbReference type="NCBI Taxonomy" id="1401075"/>
    <lineage>
        <taxon>Bacteria</taxon>
        <taxon>Pseudomonadati</taxon>
        <taxon>Bacteroidota</taxon>
        <taxon>Bacteroidia</taxon>
        <taxon>Bacteroidales</taxon>
        <taxon>Prevotellaceae</taxon>
        <taxon>Prevotella</taxon>
    </lineage>
</organism>
<evidence type="ECO:0008006" key="4">
    <source>
        <dbReference type="Google" id="ProtNLM"/>
    </source>
</evidence>